<dbReference type="EMBL" id="JDYK01000017">
    <property type="protein sequence ID" value="EWS80291.1"/>
    <property type="molecule type" value="Genomic_DNA"/>
</dbReference>
<sequence>MDVLELTGTWVDDAVRAVLLWTAIPSLLYFLAIAVQQGVLVLMGWVDVRASSARRDVLDLAETATAPVSMSLTVVMAAYNESAVIAESVRSVLALDYPDHEVVVVNDGSTDDTLEVLRRTYDLVPSDREVRAAGNLQVRGAVRGVLEARDPAVPLVVVDTENSGRADASNAGLAVSAKDLVVFFDADSVLDADALLLAVQPFLDDPLRVVCTGGNIRAVNGCRVVAGRVVEEGMPRPWLARLQVVEYLRAFSLGRAGWSRLGALMLVSGAFGVYRRDMLLEVGGFDADTIGEDFELTMSLHRWCRRRRRAYRLVFVAEPTCWTEVPESRAVLQRQRSRWHRGLWEVLWKHRGMLLNPRYGRIGMVGLPSFWLFELMAPLFELVGLALILLAIAVGAIDPVLALAALGISLGIGILVTVLAMLIEEGARRRRTTVADLGVMVLCAVVENLGYRQLTAVWRLQGWWQALRGSTASWGEMTRTGFATD</sequence>
<dbReference type="PANTHER" id="PTHR43630">
    <property type="entry name" value="POLY-BETA-1,6-N-ACETYL-D-GLUCOSAMINE SYNTHASE"/>
    <property type="match status" value="1"/>
</dbReference>
<gene>
    <name evidence="5" type="ORF">BF93_04605</name>
</gene>
<comment type="similarity">
    <text evidence="1">Belongs to the glycosyltransferase 2 family.</text>
</comment>
<dbReference type="CDD" id="cd06423">
    <property type="entry name" value="CESA_like"/>
    <property type="match status" value="1"/>
</dbReference>
<evidence type="ECO:0000256" key="3">
    <source>
        <dbReference type="ARBA" id="ARBA00022679"/>
    </source>
</evidence>
<keyword evidence="6" id="KW-1185">Reference proteome</keyword>
<name>Z9JR61_9MICO</name>
<feature type="transmembrane region" description="Helical" evidence="4">
    <location>
        <begin position="20"/>
        <end position="46"/>
    </location>
</feature>
<dbReference type="AlphaFoldDB" id="Z9JR61"/>
<evidence type="ECO:0000256" key="1">
    <source>
        <dbReference type="ARBA" id="ARBA00006739"/>
    </source>
</evidence>
<dbReference type="PATRIC" id="fig|396014.3.peg.2952"/>
<dbReference type="InterPro" id="IPR029044">
    <property type="entry name" value="Nucleotide-diphossugar_trans"/>
</dbReference>
<dbReference type="eggNOG" id="COG1215">
    <property type="taxonomic scope" value="Bacteria"/>
</dbReference>
<keyword evidence="4" id="KW-0812">Transmembrane</keyword>
<dbReference type="Pfam" id="PF13641">
    <property type="entry name" value="Glyco_tranf_2_3"/>
    <property type="match status" value="1"/>
</dbReference>
<keyword evidence="4" id="KW-1133">Transmembrane helix</keyword>
<protein>
    <submittedName>
        <fullName evidence="5">Glycosyltransferase</fullName>
    </submittedName>
</protein>
<comment type="caution">
    <text evidence="5">The sequence shown here is derived from an EMBL/GenBank/DDBJ whole genome shotgun (WGS) entry which is preliminary data.</text>
</comment>
<reference evidence="5 6" key="1">
    <citation type="submission" date="2014-02" db="EMBL/GenBank/DDBJ databases">
        <title>Genome sequence of Brachybacterium phenoliresistens strain W13A50.</title>
        <authorList>
            <person name="Wang X."/>
        </authorList>
    </citation>
    <scope>NUCLEOTIDE SEQUENCE [LARGE SCALE GENOMIC DNA]</scope>
    <source>
        <strain evidence="5 6">W13A50</strain>
    </source>
</reference>
<dbReference type="SUPFAM" id="SSF53448">
    <property type="entry name" value="Nucleotide-diphospho-sugar transferases"/>
    <property type="match status" value="1"/>
</dbReference>
<dbReference type="RefSeq" id="WP_038373681.1">
    <property type="nucleotide sequence ID" value="NZ_KK070000.1"/>
</dbReference>
<dbReference type="PANTHER" id="PTHR43630:SF1">
    <property type="entry name" value="POLY-BETA-1,6-N-ACETYL-D-GLUCOSAMINE SYNTHASE"/>
    <property type="match status" value="1"/>
</dbReference>
<keyword evidence="4" id="KW-0472">Membrane</keyword>
<dbReference type="STRING" id="396014.BF93_04605"/>
<dbReference type="Proteomes" id="UP000023067">
    <property type="component" value="Unassembled WGS sequence"/>
</dbReference>
<evidence type="ECO:0000313" key="5">
    <source>
        <dbReference type="EMBL" id="EWS80291.1"/>
    </source>
</evidence>
<dbReference type="OrthoDB" id="9797391at2"/>
<feature type="transmembrane region" description="Helical" evidence="4">
    <location>
        <begin position="370"/>
        <end position="394"/>
    </location>
</feature>
<dbReference type="HOGENOM" id="CLU_044042_1_0_11"/>
<proteinExistence type="inferred from homology"/>
<evidence type="ECO:0000256" key="2">
    <source>
        <dbReference type="ARBA" id="ARBA00022676"/>
    </source>
</evidence>
<dbReference type="Gene3D" id="3.90.550.10">
    <property type="entry name" value="Spore Coat Polysaccharide Biosynthesis Protein SpsA, Chain A"/>
    <property type="match status" value="1"/>
</dbReference>
<dbReference type="GO" id="GO:0016757">
    <property type="term" value="F:glycosyltransferase activity"/>
    <property type="evidence" value="ECO:0007669"/>
    <property type="project" value="UniProtKB-KW"/>
</dbReference>
<feature type="transmembrane region" description="Helical" evidence="4">
    <location>
        <begin position="400"/>
        <end position="423"/>
    </location>
</feature>
<keyword evidence="3 5" id="KW-0808">Transferase</keyword>
<keyword evidence="2" id="KW-0328">Glycosyltransferase</keyword>
<evidence type="ECO:0000313" key="6">
    <source>
        <dbReference type="Proteomes" id="UP000023067"/>
    </source>
</evidence>
<evidence type="ECO:0000256" key="4">
    <source>
        <dbReference type="SAM" id="Phobius"/>
    </source>
</evidence>
<organism evidence="5 6">
    <name type="scientific">Brachybacterium phenoliresistens</name>
    <dbReference type="NCBI Taxonomy" id="396014"/>
    <lineage>
        <taxon>Bacteria</taxon>
        <taxon>Bacillati</taxon>
        <taxon>Actinomycetota</taxon>
        <taxon>Actinomycetes</taxon>
        <taxon>Micrococcales</taxon>
        <taxon>Dermabacteraceae</taxon>
        <taxon>Brachybacterium</taxon>
    </lineage>
</organism>
<accession>Z9JR61</accession>